<dbReference type="PANTHER" id="PTHR10285">
    <property type="entry name" value="URIDINE KINASE"/>
    <property type="match status" value="1"/>
</dbReference>
<evidence type="ECO:0000313" key="2">
    <source>
        <dbReference type="Proteomes" id="UP001589943"/>
    </source>
</evidence>
<keyword evidence="2" id="KW-1185">Reference proteome</keyword>
<gene>
    <name evidence="1" type="ORF">ACFFF7_11725</name>
</gene>
<sequence>MTADSGLVGTLLARIERWRGPGFTTIGICGAQGSGKSTLVAALAGQLAAQGVRVATLSLDDLYLTRTARQRLAREVHPLFATRGVPGTHDIALGLAVLGALTQGEPAPLPRFDKASDDRAPESQWPRAPADTQVLLFEGWCLGAGPQAEAALAEPINALEANEDPQGIWRRHANAALAEDYQRLFARIDRLILLAAPSWSVVATWREQQETDLRTKGGAAVMDPAGVARFIQHYERLTRHILATMPAYADLTVRLGPEREVLGLG</sequence>
<dbReference type="SUPFAM" id="SSF52540">
    <property type="entry name" value="P-loop containing nucleoside triphosphate hydrolases"/>
    <property type="match status" value="1"/>
</dbReference>
<reference evidence="1 2" key="1">
    <citation type="submission" date="2024-09" db="EMBL/GenBank/DDBJ databases">
        <authorList>
            <person name="Sun Q."/>
            <person name="Mori K."/>
        </authorList>
    </citation>
    <scope>NUCLEOTIDE SEQUENCE [LARGE SCALE GENOMIC DNA]</scope>
    <source>
        <strain evidence="1 2">NCAIM B.02537</strain>
    </source>
</reference>
<dbReference type="EMBL" id="JBHLTL010000006">
    <property type="protein sequence ID" value="MFC0590086.1"/>
    <property type="molecule type" value="Genomic_DNA"/>
</dbReference>
<keyword evidence="1" id="KW-0418">Kinase</keyword>
<dbReference type="Pfam" id="PF03308">
    <property type="entry name" value="MeaB"/>
    <property type="match status" value="1"/>
</dbReference>
<accession>A0ABV6PJS2</accession>
<dbReference type="InterPro" id="IPR027417">
    <property type="entry name" value="P-loop_NTPase"/>
</dbReference>
<evidence type="ECO:0000313" key="1">
    <source>
        <dbReference type="EMBL" id="MFC0590086.1"/>
    </source>
</evidence>
<dbReference type="Gene3D" id="3.40.50.300">
    <property type="entry name" value="P-loop containing nucleotide triphosphate hydrolases"/>
    <property type="match status" value="1"/>
</dbReference>
<organism evidence="1 2">
    <name type="scientific">Novosphingobium aquiterrae</name>
    <dbReference type="NCBI Taxonomy" id="624388"/>
    <lineage>
        <taxon>Bacteria</taxon>
        <taxon>Pseudomonadati</taxon>
        <taxon>Pseudomonadota</taxon>
        <taxon>Alphaproteobacteria</taxon>
        <taxon>Sphingomonadales</taxon>
        <taxon>Sphingomonadaceae</taxon>
        <taxon>Novosphingobium</taxon>
    </lineage>
</organism>
<keyword evidence="1" id="KW-0808">Transferase</keyword>
<protein>
    <submittedName>
        <fullName evidence="1">Kinase</fullName>
    </submittedName>
</protein>
<proteinExistence type="predicted"/>
<dbReference type="RefSeq" id="WP_379481536.1">
    <property type="nucleotide sequence ID" value="NZ_JBHLTL010000006.1"/>
</dbReference>
<dbReference type="Proteomes" id="UP001589943">
    <property type="component" value="Unassembled WGS sequence"/>
</dbReference>
<comment type="caution">
    <text evidence="1">The sequence shown here is derived from an EMBL/GenBank/DDBJ whole genome shotgun (WGS) entry which is preliminary data.</text>
</comment>
<name>A0ABV6PJS2_9SPHN</name>
<dbReference type="GO" id="GO:0016301">
    <property type="term" value="F:kinase activity"/>
    <property type="evidence" value="ECO:0007669"/>
    <property type="project" value="UniProtKB-KW"/>
</dbReference>